<feature type="transmembrane region" description="Helical" evidence="6">
    <location>
        <begin position="50"/>
        <end position="71"/>
    </location>
</feature>
<keyword evidence="9" id="KW-1185">Reference proteome</keyword>
<dbReference type="Pfam" id="PF09335">
    <property type="entry name" value="VTT_dom"/>
    <property type="match status" value="1"/>
</dbReference>
<proteinExistence type="predicted"/>
<dbReference type="PANTHER" id="PTHR42709">
    <property type="entry name" value="ALKALINE PHOSPHATASE LIKE PROTEIN"/>
    <property type="match status" value="1"/>
</dbReference>
<dbReference type="PANTHER" id="PTHR42709:SF6">
    <property type="entry name" value="UNDECAPRENYL PHOSPHATE TRANSPORTER A"/>
    <property type="match status" value="1"/>
</dbReference>
<dbReference type="GO" id="GO:0005886">
    <property type="term" value="C:plasma membrane"/>
    <property type="evidence" value="ECO:0007669"/>
    <property type="project" value="UniProtKB-SubCell"/>
</dbReference>
<dbReference type="RefSeq" id="WP_198350720.1">
    <property type="nucleotide sequence ID" value="NZ_BMJP01000006.1"/>
</dbReference>
<dbReference type="AlphaFoldDB" id="A0A7W9F2T5"/>
<keyword evidence="3 6" id="KW-0812">Transmembrane</keyword>
<name>A0A7W9F2T5_9SPHN</name>
<sequence>MGDIVRHWIEVGGYAGVAFLMFLETVFPPIPSEVIMSLAGLQAERGTMTLWGAILSGTAGAMAGNLIWYYVARWLGIDRFRPLVARFGRFLTLDWQEVERADHFFDRFDRLFVCLGRMVPTIRSLVSIPAGLFGMPLVPFLIWSTIGTAGWTSALAIAGYVLGQNYTQVDKYLGPAGTAVIAILLLWYVFRVITWKPKKS</sequence>
<evidence type="ECO:0000256" key="1">
    <source>
        <dbReference type="ARBA" id="ARBA00004651"/>
    </source>
</evidence>
<evidence type="ECO:0000313" key="9">
    <source>
        <dbReference type="Proteomes" id="UP000546701"/>
    </source>
</evidence>
<feature type="transmembrane region" description="Helical" evidence="6">
    <location>
        <begin position="172"/>
        <end position="190"/>
    </location>
</feature>
<comment type="caution">
    <text evidence="8">The sequence shown here is derived from an EMBL/GenBank/DDBJ whole genome shotgun (WGS) entry which is preliminary data.</text>
</comment>
<feature type="transmembrane region" description="Helical" evidence="6">
    <location>
        <begin position="140"/>
        <end position="160"/>
    </location>
</feature>
<evidence type="ECO:0000256" key="2">
    <source>
        <dbReference type="ARBA" id="ARBA00022475"/>
    </source>
</evidence>
<evidence type="ECO:0000256" key="4">
    <source>
        <dbReference type="ARBA" id="ARBA00022989"/>
    </source>
</evidence>
<dbReference type="Proteomes" id="UP000546701">
    <property type="component" value="Unassembled WGS sequence"/>
</dbReference>
<evidence type="ECO:0000256" key="6">
    <source>
        <dbReference type="SAM" id="Phobius"/>
    </source>
</evidence>
<evidence type="ECO:0000313" key="8">
    <source>
        <dbReference type="EMBL" id="MBB5730666.1"/>
    </source>
</evidence>
<gene>
    <name evidence="8" type="ORF">FHS99_003172</name>
</gene>
<comment type="subcellular location">
    <subcellularLocation>
        <location evidence="1">Cell membrane</location>
        <topology evidence="1">Multi-pass membrane protein</topology>
    </subcellularLocation>
</comment>
<dbReference type="InterPro" id="IPR051311">
    <property type="entry name" value="DedA_domain"/>
</dbReference>
<reference evidence="8 9" key="1">
    <citation type="submission" date="2020-08" db="EMBL/GenBank/DDBJ databases">
        <title>Genomic Encyclopedia of Type Strains, Phase IV (KMG-IV): sequencing the most valuable type-strain genomes for metagenomic binning, comparative biology and taxonomic classification.</title>
        <authorList>
            <person name="Goeker M."/>
        </authorList>
    </citation>
    <scope>NUCLEOTIDE SEQUENCE [LARGE SCALE GENOMIC DNA]</scope>
    <source>
        <strain evidence="8 9">DSM 103336</strain>
    </source>
</reference>
<evidence type="ECO:0000259" key="7">
    <source>
        <dbReference type="Pfam" id="PF09335"/>
    </source>
</evidence>
<evidence type="ECO:0000256" key="5">
    <source>
        <dbReference type="ARBA" id="ARBA00023136"/>
    </source>
</evidence>
<evidence type="ECO:0000256" key="3">
    <source>
        <dbReference type="ARBA" id="ARBA00022692"/>
    </source>
</evidence>
<dbReference type="EMBL" id="JACIJR010000008">
    <property type="protein sequence ID" value="MBB5730666.1"/>
    <property type="molecule type" value="Genomic_DNA"/>
</dbReference>
<accession>A0A7W9F2T5</accession>
<keyword evidence="4 6" id="KW-1133">Transmembrane helix</keyword>
<feature type="domain" description="VTT" evidence="7">
    <location>
        <begin position="30"/>
        <end position="160"/>
    </location>
</feature>
<keyword evidence="5 6" id="KW-0472">Membrane</keyword>
<organism evidence="8 9">
    <name type="scientific">Sphingomonas prati</name>
    <dbReference type="NCBI Taxonomy" id="1843237"/>
    <lineage>
        <taxon>Bacteria</taxon>
        <taxon>Pseudomonadati</taxon>
        <taxon>Pseudomonadota</taxon>
        <taxon>Alphaproteobacteria</taxon>
        <taxon>Sphingomonadales</taxon>
        <taxon>Sphingomonadaceae</taxon>
        <taxon>Sphingomonas</taxon>
    </lineage>
</organism>
<keyword evidence="2" id="KW-1003">Cell membrane</keyword>
<dbReference type="InterPro" id="IPR032816">
    <property type="entry name" value="VTT_dom"/>
</dbReference>
<feature type="transmembrane region" description="Helical" evidence="6">
    <location>
        <begin position="12"/>
        <end position="30"/>
    </location>
</feature>
<protein>
    <submittedName>
        <fullName evidence="8">Membrane protein DedA with SNARE-associated domain</fullName>
    </submittedName>
</protein>